<comment type="caution">
    <text evidence="4">The sequence shown here is derived from an EMBL/GenBank/DDBJ whole genome shotgun (WGS) entry which is preliminary data.</text>
</comment>
<reference evidence="5 6" key="2">
    <citation type="submission" date="2024-05" db="EMBL/GenBank/DDBJ databases">
        <authorList>
            <person name="Chen Y."/>
            <person name="Shah S."/>
            <person name="Dougan E. K."/>
            <person name="Thang M."/>
            <person name="Chan C."/>
        </authorList>
    </citation>
    <scope>NUCLEOTIDE SEQUENCE [LARGE SCALE GENOMIC DNA]</scope>
</reference>
<evidence type="ECO:0000259" key="3">
    <source>
        <dbReference type="PROSITE" id="PS50158"/>
    </source>
</evidence>
<dbReference type="EMBL" id="CAMXCT020000901">
    <property type="protein sequence ID" value="CAL1137975.1"/>
    <property type="molecule type" value="Genomic_DNA"/>
</dbReference>
<feature type="region of interest" description="Disordered" evidence="2">
    <location>
        <begin position="2036"/>
        <end position="2157"/>
    </location>
</feature>
<dbReference type="PROSITE" id="PS50158">
    <property type="entry name" value="ZF_CCHC"/>
    <property type="match status" value="1"/>
</dbReference>
<feature type="compositionally biased region" description="Basic and acidic residues" evidence="2">
    <location>
        <begin position="1451"/>
        <end position="1462"/>
    </location>
</feature>
<dbReference type="GO" id="GO:0008270">
    <property type="term" value="F:zinc ion binding"/>
    <property type="evidence" value="ECO:0007669"/>
    <property type="project" value="UniProtKB-KW"/>
</dbReference>
<feature type="region of interest" description="Disordered" evidence="2">
    <location>
        <begin position="995"/>
        <end position="1023"/>
    </location>
</feature>
<feature type="region of interest" description="Disordered" evidence="2">
    <location>
        <begin position="1357"/>
        <end position="1396"/>
    </location>
</feature>
<evidence type="ECO:0000313" key="6">
    <source>
        <dbReference type="Proteomes" id="UP001152797"/>
    </source>
</evidence>
<dbReference type="EMBL" id="CAMXCT010000901">
    <property type="protein sequence ID" value="CAI3984600.1"/>
    <property type="molecule type" value="Genomic_DNA"/>
</dbReference>
<reference evidence="4" key="1">
    <citation type="submission" date="2022-10" db="EMBL/GenBank/DDBJ databases">
        <authorList>
            <person name="Chen Y."/>
            <person name="Dougan E. K."/>
            <person name="Chan C."/>
            <person name="Rhodes N."/>
            <person name="Thang M."/>
        </authorList>
    </citation>
    <scope>NUCLEOTIDE SEQUENCE</scope>
</reference>
<evidence type="ECO:0000313" key="5">
    <source>
        <dbReference type="EMBL" id="CAL4771912.1"/>
    </source>
</evidence>
<keyword evidence="1" id="KW-0862">Zinc</keyword>
<protein>
    <submittedName>
        <fullName evidence="5">Retrovirus-related Pol polyprotein from transposon TNT 1-94</fullName>
    </submittedName>
</protein>
<dbReference type="GO" id="GO:0003676">
    <property type="term" value="F:nucleic acid binding"/>
    <property type="evidence" value="ECO:0007669"/>
    <property type="project" value="InterPro"/>
</dbReference>
<feature type="region of interest" description="Disordered" evidence="2">
    <location>
        <begin position="1442"/>
        <end position="1509"/>
    </location>
</feature>
<feature type="region of interest" description="Disordered" evidence="2">
    <location>
        <begin position="1532"/>
        <end position="1584"/>
    </location>
</feature>
<keyword evidence="1" id="KW-0479">Metal-binding</keyword>
<feature type="region of interest" description="Disordered" evidence="2">
    <location>
        <begin position="1888"/>
        <end position="1914"/>
    </location>
</feature>
<dbReference type="InterPro" id="IPR036875">
    <property type="entry name" value="Znf_CCHC_sf"/>
</dbReference>
<proteinExistence type="predicted"/>
<sequence length="2234" mass="248596">MVGGPVPDDAVAWDEEVAKFVDDSSGQLLDPDLVAKARQEELDWLRKEKVYERVPASECQGKPLPLKWVDVNKGDHTAPKIRSRLVAKEIKRAKPLAEQLGADTFAATPPLESVYALMSAFMTRRERGEVRKMMAAWDVSRAHFMGKAAREIFVELPEEDKHQPEDEVPMVGRLLRSMYGTQDASQIFQKDYQCWLKSQGAQFSALCPAVFQVKNMMGLVHGDDFLLVGSEEELRWFDEILNAKYTARWEALLGKDGNEAQEMFFLNRLVRYYPDGAEGGERLEIEADARHVDLLVKDFGFDDRTKGCDIPEDKPTQVDFLETERQPCLDAKQSSQFRSMVMRMAYLSSDRPDLCHSVRTLAGAMKGPKMNDWLKLKKVVRYLLKYPYLKRIFYKQTLENAGVIAFSDSDWAGDLKTRRSTSGSVIKFGDHTLLVKGSSQKVVALSSAESEYYAMARTATLAEFVRGIFDFWGWRTRSTRLRVDSSSAKALSERRGVGQSRHIQAKFLWLQDKVAEKELEVEKIKGPVNDSDLVTKVQTRGIIQSHLQRLGFTVSGTETWEWIKAEPSCTPPKDDILAVGTTPCNYTAWCKRANGKVPEWCQGSDCLAAGGWDLSTLEPFASVHVIAQGASEFWTIQGNNVMASTSDGEGGRTDTGVSTQLTTLVPTFDPSKDSLQIYKQKVELLLAAWPKTKITELVMRLILNCQGSAFSKLQLHQAELMENDEKSVRKVIELLGGHWGRIGLERQYEEAEQALYHTVQMRDESNDSFLARADIAWSKFLAQKISIQDLQAFVMLRGSTLTPEEKKKVILESDNSLEGKLTVGRVSEAIRILGATFFQEMTGQKSTSKQKVYSSATLVTEHDDDEDQVYHAQEDQCEEEFIEALLSEGDTDAALVSDFEAAANELLQEDSDLAAAYSTYTEARRRLTEKFKNRGFWNTSRPNPSQSKGKGSFAKGGGKGKSSWNQKPRRSLQDRILNSYCRNCNRKGHWKAECPFRSSGSSMSGTPSGTSTSAGSQPTTTVSVEGSEDIMPMEFLHLPTVGEESIDDTVPVLVSFCDSRFGKGTIFPKMIQGEYHGDNGIHSITKPTAKARLQSWGLRSESHEPRPNANVACTLNRSFCVLRGNKSLHHARFPRHQPDVHSMPRVPSKTKPTIVMSEQPESATACFASHGSHGILDLGASKTVIGSQHLGELIRSLDPDIRRQLSRCPCNIVFKFGNQSTLTSSEALVVPIGSLRLKVAVVPGGTPFLISNTLMRTLRATIDCATQTLSSAQMSKPISLQLTAKGLFLLDINELIRATMDNTHTDRRVRTEGCAETFMSEETAKRNDLQEPLPADHTHAVKINSHDEAGQVKSHVHASGEISDIQASQEIDRPTATDQARPFAKPSEPSVPPSSHVVVAKTTPVAGAVSCGTGGSRPPHSGGTVIRGGDVRTEVQWPHLRGHLAGSGVDPVHDQSLSEKSEGVPQAIHEVRRVEGRGSGTEPRGDSPRQPSGRPQPSSSQSQGHSQVPRCSFSHLFAGRERLGHSFRDVRASDYGSSSSSSLRGLDGNASSNAEHGERIDQSHPAFGAADQPGPDQCRGPGQVREDWDESVLTAMHHEAKHMKHLIQQFNQELQEIIYQTTPMGKPYELGEVMCSSNSPLTHQMLQLGKSAFRFGYMQGDLAQASGRKELFRLMARHRPTHVWYSPTCGPWSAWSQLNASRSMQHHDEYEKKRHDLLYQLALGIVLYRHQVSLSKHFHWEQPKRSLMFQTPLLAEVHEHTQACQFDMCRVGHLKDPENGMFMQKGMTLLTTFAPLFQQLHGMCCDHRHDHQAIEGSCRVKNGQSMLRTQYTEIYPRRFARTVAQVLGKGNQCWPYNWQPGMLCFATANVGVPTDEPSLAVTKVRKPPSFPKSEVLSPLARSKEGAKRSKTDPNQTLLPTLEMCQEAIQAVGNHLPRVGKTEITDQAVLNMLKNVFPDKRIHRVMACRGTDRTMAPPPGMHPQEAPFRKMLMLSRTGEVRFEAHWERWIELSKRQLIRPSHSCRINITVFAVDPKSTEIPKPQSKLDQGCQEEATPDPAKAEMHPAPNIDQFESHLHEPPACSEKPGSEEGLSPSNVIPVQVTKPPNMEPVENVPKMHAKSMPSSYPEARAEEGSNTHSSAASRPLPECESTQHGPRFLGLPKWEQQAIIRMHKNLGHPSNDRLSRALQVSGARPEMVQAALEIRCATCAATAPQTCQTSIPENHDGFQPQNIP</sequence>
<dbReference type="CDD" id="cd09272">
    <property type="entry name" value="RNase_HI_RT_Ty1"/>
    <property type="match status" value="1"/>
</dbReference>
<feature type="domain" description="CCHC-type" evidence="3">
    <location>
        <begin position="981"/>
        <end position="995"/>
    </location>
</feature>
<dbReference type="SUPFAM" id="SSF57756">
    <property type="entry name" value="Retrovirus zinc finger-like domains"/>
    <property type="match status" value="1"/>
</dbReference>
<evidence type="ECO:0000313" key="4">
    <source>
        <dbReference type="EMBL" id="CAI3984600.1"/>
    </source>
</evidence>
<accession>A0A9P1C3V6</accession>
<dbReference type="OrthoDB" id="441066at2759"/>
<dbReference type="PANTHER" id="PTHR11439:SF483">
    <property type="entry name" value="PEPTIDE SYNTHASE GLIP-LIKE, PUTATIVE (AFU_ORTHOLOGUE AFUA_3G12920)-RELATED"/>
    <property type="match status" value="1"/>
</dbReference>
<keyword evidence="1" id="KW-0863">Zinc-finger</keyword>
<dbReference type="InterPro" id="IPR001878">
    <property type="entry name" value="Znf_CCHC"/>
</dbReference>
<organism evidence="4">
    <name type="scientific">Cladocopium goreaui</name>
    <dbReference type="NCBI Taxonomy" id="2562237"/>
    <lineage>
        <taxon>Eukaryota</taxon>
        <taxon>Sar</taxon>
        <taxon>Alveolata</taxon>
        <taxon>Dinophyceae</taxon>
        <taxon>Suessiales</taxon>
        <taxon>Symbiodiniaceae</taxon>
        <taxon>Cladocopium</taxon>
    </lineage>
</organism>
<feature type="compositionally biased region" description="Low complexity" evidence="2">
    <location>
        <begin position="1488"/>
        <end position="1509"/>
    </location>
</feature>
<dbReference type="Proteomes" id="UP001152797">
    <property type="component" value="Unassembled WGS sequence"/>
</dbReference>
<feature type="compositionally biased region" description="Basic and acidic residues" evidence="2">
    <location>
        <begin position="1901"/>
        <end position="1911"/>
    </location>
</feature>
<evidence type="ECO:0000256" key="2">
    <source>
        <dbReference type="SAM" id="MobiDB-lite"/>
    </source>
</evidence>
<keyword evidence="6" id="KW-1185">Reference proteome</keyword>
<feature type="compositionally biased region" description="Low complexity" evidence="2">
    <location>
        <begin position="998"/>
        <end position="1021"/>
    </location>
</feature>
<gene>
    <name evidence="4" type="ORF">C1SCF055_LOCUS12125</name>
</gene>
<feature type="region of interest" description="Disordered" evidence="2">
    <location>
        <begin position="934"/>
        <end position="969"/>
    </location>
</feature>
<dbReference type="PANTHER" id="PTHR11439">
    <property type="entry name" value="GAG-POL-RELATED RETROTRANSPOSON"/>
    <property type="match status" value="1"/>
</dbReference>
<dbReference type="EMBL" id="CAMXCT030000901">
    <property type="protein sequence ID" value="CAL4771912.1"/>
    <property type="molecule type" value="Genomic_DNA"/>
</dbReference>
<name>A0A9P1C3V6_9DINO</name>
<evidence type="ECO:0000256" key="1">
    <source>
        <dbReference type="PROSITE-ProRule" id="PRU00047"/>
    </source>
</evidence>